<dbReference type="PATRIC" id="fig|1449336.4.peg.1807"/>
<evidence type="ECO:0000313" key="3">
    <source>
        <dbReference type="EMBL" id="KRN54194.1"/>
    </source>
</evidence>
<organism evidence="3 4">
    <name type="scientific">Carnobacterium divergens DSM 20623</name>
    <dbReference type="NCBI Taxonomy" id="1449336"/>
    <lineage>
        <taxon>Bacteria</taxon>
        <taxon>Bacillati</taxon>
        <taxon>Bacillota</taxon>
        <taxon>Bacilli</taxon>
        <taxon>Lactobacillales</taxon>
        <taxon>Carnobacteriaceae</taxon>
        <taxon>Carnobacterium</taxon>
    </lineage>
</organism>
<feature type="domain" description="EVE" evidence="2">
    <location>
        <begin position="3"/>
        <end position="131"/>
    </location>
</feature>
<gene>
    <name evidence="3" type="ORF">IV74_GL001772</name>
</gene>
<accession>A0A0R2HMQ8</accession>
<proteinExistence type="inferred from homology"/>
<dbReference type="eggNOG" id="COG1673">
    <property type="taxonomic scope" value="Bacteria"/>
</dbReference>
<dbReference type="InterPro" id="IPR022996">
    <property type="entry name" value="UPF0310"/>
</dbReference>
<dbReference type="Proteomes" id="UP000051658">
    <property type="component" value="Unassembled WGS sequence"/>
</dbReference>
<dbReference type="EMBL" id="JQBS01000035">
    <property type="protein sequence ID" value="KRN54194.1"/>
    <property type="molecule type" value="Genomic_DNA"/>
</dbReference>
<evidence type="ECO:0000256" key="1">
    <source>
        <dbReference type="HAMAP-Rule" id="MF_00771"/>
    </source>
</evidence>
<dbReference type="InterPro" id="IPR002740">
    <property type="entry name" value="EVE_domain"/>
</dbReference>
<dbReference type="Gene3D" id="3.10.590.10">
    <property type="entry name" value="ph1033 like domains"/>
    <property type="match status" value="1"/>
</dbReference>
<dbReference type="AlphaFoldDB" id="A0A0R2HMQ8"/>
<dbReference type="GeneID" id="89588770"/>
<evidence type="ECO:0000313" key="4">
    <source>
        <dbReference type="Proteomes" id="UP000051658"/>
    </source>
</evidence>
<comment type="similarity">
    <text evidence="1">Belongs to the UPF0310 family.</text>
</comment>
<dbReference type="Pfam" id="PF01878">
    <property type="entry name" value="EVE"/>
    <property type="match status" value="1"/>
</dbReference>
<comment type="caution">
    <text evidence="3">The sequence shown here is derived from an EMBL/GenBank/DDBJ whole genome shotgun (WGS) entry which is preliminary data.</text>
</comment>
<keyword evidence="4" id="KW-1185">Reference proteome</keyword>
<reference evidence="3 4" key="1">
    <citation type="journal article" date="2015" name="Genome Announc.">
        <title>Expanding the biotechnology potential of lactobacilli through comparative genomics of 213 strains and associated genera.</title>
        <authorList>
            <person name="Sun Z."/>
            <person name="Harris H.M."/>
            <person name="McCann A."/>
            <person name="Guo C."/>
            <person name="Argimon S."/>
            <person name="Zhang W."/>
            <person name="Yang X."/>
            <person name="Jeffery I.B."/>
            <person name="Cooney J.C."/>
            <person name="Kagawa T.F."/>
            <person name="Liu W."/>
            <person name="Song Y."/>
            <person name="Salvetti E."/>
            <person name="Wrobel A."/>
            <person name="Rasinkangas P."/>
            <person name="Parkhill J."/>
            <person name="Rea M.C."/>
            <person name="O'Sullivan O."/>
            <person name="Ritari J."/>
            <person name="Douillard F.P."/>
            <person name="Paul Ross R."/>
            <person name="Yang R."/>
            <person name="Briner A.E."/>
            <person name="Felis G.E."/>
            <person name="de Vos W.M."/>
            <person name="Barrangou R."/>
            <person name="Klaenhammer T.R."/>
            <person name="Caufield P.W."/>
            <person name="Cui Y."/>
            <person name="Zhang H."/>
            <person name="O'Toole P.W."/>
        </authorList>
    </citation>
    <scope>NUCLEOTIDE SEQUENCE [LARGE SCALE GENOMIC DNA]</scope>
    <source>
        <strain evidence="3 4">DSM 20623</strain>
    </source>
</reference>
<protein>
    <recommendedName>
        <fullName evidence="1">UPF0310 protein IV74_GL001772</fullName>
    </recommendedName>
</protein>
<dbReference type="HAMAP" id="MF_00771">
    <property type="entry name" value="UPF0310"/>
    <property type="match status" value="1"/>
</dbReference>
<sequence length="137" mass="15901">MTNYWIGVASKNHVLLGIQDGFCQLCHGKKAPLIKMKKGDRILYYSPKLDRNDTQPYQKIIAVGTVVDEEVYSFEMAPGFVPFRRNVVYEEGLKEVTLVALNQLTEWTTQRSKLRFGHFEIPVSLYQSIYHLMKEEN</sequence>
<evidence type="ECO:0000259" key="2">
    <source>
        <dbReference type="Pfam" id="PF01878"/>
    </source>
</evidence>
<dbReference type="RefSeq" id="WP_034569968.1">
    <property type="nucleotide sequence ID" value="NZ_JQBS01000035.1"/>
</dbReference>
<name>A0A0R2HMQ8_CARDV</name>
<dbReference type="SUPFAM" id="SSF88697">
    <property type="entry name" value="PUA domain-like"/>
    <property type="match status" value="1"/>
</dbReference>
<dbReference type="CDD" id="cd21132">
    <property type="entry name" value="EVE-like"/>
    <property type="match status" value="1"/>
</dbReference>
<dbReference type="InterPro" id="IPR015947">
    <property type="entry name" value="PUA-like_sf"/>
</dbReference>